<sequence length="208" mass="23232">MLEFDWQQFETREYSRRQETSFVTLTTRGYLTVEGEAPLRTHDPAFLTQALLLETIAARISEGPDAGIPISGFRSYRPYPVQAVWSGGPTIASRQHFQLWLKQPLFVTKKAVGAAITALEMGPEAKPIQFKQLEEGTEIQISSPETLTDASPAWQTLTAAVQAKNLDLRLPNTHREVYLDGVRKENVLVRLAIESVPGPIDARMITVN</sequence>
<keyword evidence="2" id="KW-1185">Reference proteome</keyword>
<evidence type="ECO:0000313" key="1">
    <source>
        <dbReference type="EMBL" id="MFD1428807.1"/>
    </source>
</evidence>
<dbReference type="Proteomes" id="UP001597196">
    <property type="component" value="Unassembled WGS sequence"/>
</dbReference>
<reference evidence="2" key="1">
    <citation type="journal article" date="2019" name="Int. J. Syst. Evol. Microbiol.">
        <title>The Global Catalogue of Microorganisms (GCM) 10K type strain sequencing project: providing services to taxonomists for standard genome sequencing and annotation.</title>
        <authorList>
            <consortium name="The Broad Institute Genomics Platform"/>
            <consortium name="The Broad Institute Genome Sequencing Center for Infectious Disease"/>
            <person name="Wu L."/>
            <person name="Ma J."/>
        </authorList>
    </citation>
    <scope>NUCLEOTIDE SEQUENCE [LARGE SCALE GENOMIC DNA]</scope>
    <source>
        <strain evidence="2">CCM 8980</strain>
    </source>
</reference>
<gene>
    <name evidence="1" type="ORF">ACFQ4P_00915</name>
</gene>
<organism evidence="1 2">
    <name type="scientific">Lacticaseibacillus mingshuiensis</name>
    <dbReference type="NCBI Taxonomy" id="2799574"/>
    <lineage>
        <taxon>Bacteria</taxon>
        <taxon>Bacillati</taxon>
        <taxon>Bacillota</taxon>
        <taxon>Bacilli</taxon>
        <taxon>Lactobacillales</taxon>
        <taxon>Lactobacillaceae</taxon>
        <taxon>Lacticaseibacillus</taxon>
    </lineage>
</organism>
<protein>
    <submittedName>
        <fullName evidence="1">Uncharacterized protein</fullName>
    </submittedName>
</protein>
<name>A0ABW4CET3_9LACO</name>
<evidence type="ECO:0000313" key="2">
    <source>
        <dbReference type="Proteomes" id="UP001597196"/>
    </source>
</evidence>
<dbReference type="Gene3D" id="3.20.80.10">
    <property type="entry name" value="Regulatory factor, effector binding domain"/>
    <property type="match status" value="1"/>
</dbReference>
<dbReference type="InterPro" id="IPR011256">
    <property type="entry name" value="Reg_factor_effector_dom_sf"/>
</dbReference>
<comment type="caution">
    <text evidence="1">The sequence shown here is derived from an EMBL/GenBank/DDBJ whole genome shotgun (WGS) entry which is preliminary data.</text>
</comment>
<dbReference type="EMBL" id="JBHTOC010000001">
    <property type="protein sequence ID" value="MFD1428807.1"/>
    <property type="molecule type" value="Genomic_DNA"/>
</dbReference>
<proteinExistence type="predicted"/>
<accession>A0ABW4CET3</accession>
<dbReference type="RefSeq" id="WP_203636925.1">
    <property type="nucleotide sequence ID" value="NZ_BOLS01000001.1"/>
</dbReference>